<sequence length="121" mass="13778">MRVVQKFLAYRDEQEKQLEIGLKPDGKPFALGDVTTVNLTLLNVRRSFRCFIHAISYCINPQTFYSCNPLNVQGGVQYNVVPQEVTAGLDIRVTPNVNLKEFEAEIRRWVASEPGWCRSSS</sequence>
<dbReference type="EMBL" id="RBNJ01011044">
    <property type="protein sequence ID" value="RUS26179.1"/>
    <property type="molecule type" value="Genomic_DNA"/>
</dbReference>
<name>A0A433Q8U9_9FUNG</name>
<evidence type="ECO:0000259" key="1">
    <source>
        <dbReference type="Pfam" id="PF07687"/>
    </source>
</evidence>
<dbReference type="GO" id="GO:0004046">
    <property type="term" value="F:aminoacylase activity"/>
    <property type="evidence" value="ECO:0007669"/>
    <property type="project" value="TreeGrafter"/>
</dbReference>
<dbReference type="AlphaFoldDB" id="A0A433Q8U9"/>
<dbReference type="InterPro" id="IPR052083">
    <property type="entry name" value="Aminoacylase-1_M20A"/>
</dbReference>
<evidence type="ECO:0000313" key="3">
    <source>
        <dbReference type="Proteomes" id="UP000274822"/>
    </source>
</evidence>
<organism evidence="2 3">
    <name type="scientific">Jimgerdemannia flammicorona</name>
    <dbReference type="NCBI Taxonomy" id="994334"/>
    <lineage>
        <taxon>Eukaryota</taxon>
        <taxon>Fungi</taxon>
        <taxon>Fungi incertae sedis</taxon>
        <taxon>Mucoromycota</taxon>
        <taxon>Mucoromycotina</taxon>
        <taxon>Endogonomycetes</taxon>
        <taxon>Endogonales</taxon>
        <taxon>Endogonaceae</taxon>
        <taxon>Jimgerdemannia</taxon>
    </lineage>
</organism>
<dbReference type="Proteomes" id="UP000274822">
    <property type="component" value="Unassembled WGS sequence"/>
</dbReference>
<comment type="caution">
    <text evidence="2">The sequence shown here is derived from an EMBL/GenBank/DDBJ whole genome shotgun (WGS) entry which is preliminary data.</text>
</comment>
<feature type="domain" description="Peptidase M20 dimerisation" evidence="1">
    <location>
        <begin position="62"/>
        <end position="113"/>
    </location>
</feature>
<dbReference type="InterPro" id="IPR036264">
    <property type="entry name" value="Bact_exopeptidase_dim_dom"/>
</dbReference>
<keyword evidence="3" id="KW-1185">Reference proteome</keyword>
<accession>A0A433Q8U9</accession>
<dbReference type="PANTHER" id="PTHR45892:SF1">
    <property type="entry name" value="AMINOACYLASE-1"/>
    <property type="match status" value="1"/>
</dbReference>
<protein>
    <recommendedName>
        <fullName evidence="1">Peptidase M20 dimerisation domain-containing protein</fullName>
    </recommendedName>
</protein>
<reference evidence="2 3" key="1">
    <citation type="journal article" date="2018" name="New Phytol.">
        <title>Phylogenomics of Endogonaceae and evolution of mycorrhizas within Mucoromycota.</title>
        <authorList>
            <person name="Chang Y."/>
            <person name="Desiro A."/>
            <person name="Na H."/>
            <person name="Sandor L."/>
            <person name="Lipzen A."/>
            <person name="Clum A."/>
            <person name="Barry K."/>
            <person name="Grigoriev I.V."/>
            <person name="Martin F.M."/>
            <person name="Stajich J.E."/>
            <person name="Smith M.E."/>
            <person name="Bonito G."/>
            <person name="Spatafora J.W."/>
        </authorList>
    </citation>
    <scope>NUCLEOTIDE SEQUENCE [LARGE SCALE GENOMIC DNA]</scope>
    <source>
        <strain evidence="2 3">AD002</strain>
    </source>
</reference>
<dbReference type="InterPro" id="IPR011650">
    <property type="entry name" value="Peptidase_M20_dimer"/>
</dbReference>
<evidence type="ECO:0000313" key="2">
    <source>
        <dbReference type="EMBL" id="RUS26179.1"/>
    </source>
</evidence>
<dbReference type="Gene3D" id="3.30.70.360">
    <property type="match status" value="1"/>
</dbReference>
<dbReference type="Pfam" id="PF07687">
    <property type="entry name" value="M20_dimer"/>
    <property type="match status" value="1"/>
</dbReference>
<dbReference type="SUPFAM" id="SSF55031">
    <property type="entry name" value="Bacterial exopeptidase dimerisation domain"/>
    <property type="match status" value="1"/>
</dbReference>
<dbReference type="PANTHER" id="PTHR45892">
    <property type="entry name" value="AMINOACYLASE-1"/>
    <property type="match status" value="1"/>
</dbReference>
<proteinExistence type="predicted"/>
<gene>
    <name evidence="2" type="ORF">BC938DRAFT_471127</name>
</gene>